<evidence type="ECO:0000313" key="10">
    <source>
        <dbReference type="Proteomes" id="UP000007110"/>
    </source>
</evidence>
<dbReference type="Gene3D" id="1.20.1250.20">
    <property type="entry name" value="MFS general substrate transporter like domains"/>
    <property type="match status" value="2"/>
</dbReference>
<keyword evidence="10" id="KW-1185">Reference proteome</keyword>
<evidence type="ECO:0000259" key="8">
    <source>
        <dbReference type="PROSITE" id="PS50850"/>
    </source>
</evidence>
<feature type="transmembrane region" description="Helical" evidence="7">
    <location>
        <begin position="180"/>
        <end position="207"/>
    </location>
</feature>
<feature type="transmembrane region" description="Helical" evidence="7">
    <location>
        <begin position="439"/>
        <end position="458"/>
    </location>
</feature>
<feature type="transmembrane region" description="Helical" evidence="7">
    <location>
        <begin position="291"/>
        <end position="309"/>
    </location>
</feature>
<keyword evidence="4 7" id="KW-1133">Transmembrane helix</keyword>
<dbReference type="InterPro" id="IPR050930">
    <property type="entry name" value="MFS_Vesicular_Transporter"/>
</dbReference>
<proteinExistence type="predicted"/>
<sequence>MQQNISHTMADEIIKLLSSKHDDKNSRYIQLQDLDHSHHSRSGPTDVVPTAPTSPSEITDAITSGQDGENGEKEKTNSSMTLAQKLTFVGMAIIYLASFMSFSVLAPFFPYEAEKKGVSPTETGLVFGIFALTSFIASPILGKYLPTIGGKFMFLSGSFVTSGCNILFGFLNKIEGKTTFLIYCFVIRIVEALGSAATNTAGLAICANVYPDKVAQMSGFLEVFVGIGLAIGPALGSLFYGIGGYQLPFLVIGLTAMAFTILNIFTLPSLKSVNKENTSTGSLQDVMKIPAVWVVFICCGWASTCIGFTEATLTLHLTSPPFNLSPSSTGLLFFVNSVIYGIFAPIAGYIADKKEKTRIMITVGMCLTGISLMLVGPSPLLHIQGQLWIMVISLVILGFGLAFAMIPTFLDMLFSARYFLGPIGGGALVERIGFNWTSTFSACGCFITVLMISLFGAWEFKCGKGRRIPSHMNEQS</sequence>
<reference evidence="9" key="2">
    <citation type="submission" date="2021-01" db="UniProtKB">
        <authorList>
            <consortium name="EnsemblMetazoa"/>
        </authorList>
    </citation>
    <scope>IDENTIFICATION</scope>
</reference>
<keyword evidence="3 7" id="KW-0812">Transmembrane</keyword>
<dbReference type="Pfam" id="PF07690">
    <property type="entry name" value="MFS_1"/>
    <property type="match status" value="1"/>
</dbReference>
<feature type="transmembrane region" description="Helical" evidence="7">
    <location>
        <begin position="249"/>
        <end position="270"/>
    </location>
</feature>
<dbReference type="InterPro" id="IPR020846">
    <property type="entry name" value="MFS_dom"/>
</dbReference>
<feature type="transmembrane region" description="Helical" evidence="7">
    <location>
        <begin position="125"/>
        <end position="145"/>
    </location>
</feature>
<dbReference type="InterPro" id="IPR036259">
    <property type="entry name" value="MFS_trans_sf"/>
</dbReference>
<evidence type="ECO:0000256" key="3">
    <source>
        <dbReference type="ARBA" id="ARBA00022692"/>
    </source>
</evidence>
<feature type="transmembrane region" description="Helical" evidence="7">
    <location>
        <begin position="86"/>
        <end position="105"/>
    </location>
</feature>
<dbReference type="GeneID" id="105441943"/>
<evidence type="ECO:0000256" key="1">
    <source>
        <dbReference type="ARBA" id="ARBA00004141"/>
    </source>
</evidence>
<evidence type="ECO:0000256" key="5">
    <source>
        <dbReference type="ARBA" id="ARBA00023136"/>
    </source>
</evidence>
<evidence type="ECO:0000256" key="2">
    <source>
        <dbReference type="ARBA" id="ARBA00022448"/>
    </source>
</evidence>
<feature type="transmembrane region" description="Helical" evidence="7">
    <location>
        <begin position="219"/>
        <end position="243"/>
    </location>
</feature>
<feature type="transmembrane region" description="Helical" evidence="7">
    <location>
        <begin position="329"/>
        <end position="351"/>
    </location>
</feature>
<feature type="domain" description="Major facilitator superfamily (MFS) profile" evidence="8">
    <location>
        <begin position="87"/>
        <end position="476"/>
    </location>
</feature>
<accession>A0A7M7P095</accession>
<evidence type="ECO:0000256" key="6">
    <source>
        <dbReference type="SAM" id="MobiDB-lite"/>
    </source>
</evidence>
<dbReference type="RefSeq" id="XP_030843947.1">
    <property type="nucleotide sequence ID" value="XM_030988087.1"/>
</dbReference>
<dbReference type="PANTHER" id="PTHR23506:SF26">
    <property type="entry name" value="MFS-TYPE TRANSPORTER SLC18B1"/>
    <property type="match status" value="1"/>
</dbReference>
<evidence type="ECO:0000256" key="7">
    <source>
        <dbReference type="SAM" id="Phobius"/>
    </source>
</evidence>
<feature type="region of interest" description="Disordered" evidence="6">
    <location>
        <begin position="33"/>
        <end position="77"/>
    </location>
</feature>
<feature type="transmembrane region" description="Helical" evidence="7">
    <location>
        <begin position="152"/>
        <end position="174"/>
    </location>
</feature>
<dbReference type="AlphaFoldDB" id="A0A7M7P095"/>
<evidence type="ECO:0000313" key="9">
    <source>
        <dbReference type="EnsemblMetazoa" id="XP_030843947"/>
    </source>
</evidence>
<dbReference type="SUPFAM" id="SSF103473">
    <property type="entry name" value="MFS general substrate transporter"/>
    <property type="match status" value="1"/>
</dbReference>
<dbReference type="EnsemblMetazoa" id="XM_030988087">
    <property type="protein sequence ID" value="XP_030843947"/>
    <property type="gene ID" value="LOC105441943"/>
</dbReference>
<evidence type="ECO:0000256" key="4">
    <source>
        <dbReference type="ARBA" id="ARBA00022989"/>
    </source>
</evidence>
<dbReference type="GO" id="GO:0022857">
    <property type="term" value="F:transmembrane transporter activity"/>
    <property type="evidence" value="ECO:0007669"/>
    <property type="project" value="InterPro"/>
</dbReference>
<feature type="transmembrane region" description="Helical" evidence="7">
    <location>
        <begin position="387"/>
        <end position="409"/>
    </location>
</feature>
<keyword evidence="5 7" id="KW-0472">Membrane</keyword>
<feature type="compositionally biased region" description="Polar residues" evidence="6">
    <location>
        <begin position="51"/>
        <end position="67"/>
    </location>
</feature>
<dbReference type="GO" id="GO:0016020">
    <property type="term" value="C:membrane"/>
    <property type="evidence" value="ECO:0007669"/>
    <property type="project" value="UniProtKB-SubCell"/>
</dbReference>
<comment type="subcellular location">
    <subcellularLocation>
        <location evidence="1">Membrane</location>
        <topology evidence="1">Multi-pass membrane protein</topology>
    </subcellularLocation>
</comment>
<dbReference type="PROSITE" id="PS50850">
    <property type="entry name" value="MFS"/>
    <property type="match status" value="1"/>
</dbReference>
<dbReference type="PANTHER" id="PTHR23506">
    <property type="entry name" value="GH10249P"/>
    <property type="match status" value="1"/>
</dbReference>
<dbReference type="Proteomes" id="UP000007110">
    <property type="component" value="Unassembled WGS sequence"/>
</dbReference>
<protein>
    <recommendedName>
        <fullName evidence="8">Major facilitator superfamily (MFS) profile domain-containing protein</fullName>
    </recommendedName>
</protein>
<keyword evidence="2" id="KW-0813">Transport</keyword>
<name>A0A7M7P095_STRPU</name>
<dbReference type="InterPro" id="IPR011701">
    <property type="entry name" value="MFS"/>
</dbReference>
<reference evidence="10" key="1">
    <citation type="submission" date="2015-02" db="EMBL/GenBank/DDBJ databases">
        <title>Genome sequencing for Strongylocentrotus purpuratus.</title>
        <authorList>
            <person name="Murali S."/>
            <person name="Liu Y."/>
            <person name="Vee V."/>
            <person name="English A."/>
            <person name="Wang M."/>
            <person name="Skinner E."/>
            <person name="Han Y."/>
            <person name="Muzny D.M."/>
            <person name="Worley K.C."/>
            <person name="Gibbs R.A."/>
        </authorList>
    </citation>
    <scope>NUCLEOTIDE SEQUENCE</scope>
</reference>
<organism evidence="9 10">
    <name type="scientific">Strongylocentrotus purpuratus</name>
    <name type="common">Purple sea urchin</name>
    <dbReference type="NCBI Taxonomy" id="7668"/>
    <lineage>
        <taxon>Eukaryota</taxon>
        <taxon>Metazoa</taxon>
        <taxon>Echinodermata</taxon>
        <taxon>Eleutherozoa</taxon>
        <taxon>Echinozoa</taxon>
        <taxon>Echinoidea</taxon>
        <taxon>Euechinoidea</taxon>
        <taxon>Echinacea</taxon>
        <taxon>Camarodonta</taxon>
        <taxon>Echinidea</taxon>
        <taxon>Strongylocentrotidae</taxon>
        <taxon>Strongylocentrotus</taxon>
    </lineage>
</organism>